<keyword evidence="1" id="KW-0720">Serine protease</keyword>
<keyword evidence="2" id="KW-1133">Transmembrane helix</keyword>
<keyword evidence="2" id="KW-0472">Membrane</keyword>
<evidence type="ECO:0000256" key="2">
    <source>
        <dbReference type="SAM" id="Phobius"/>
    </source>
</evidence>
<dbReference type="GO" id="GO:0006508">
    <property type="term" value="P:proteolysis"/>
    <property type="evidence" value="ECO:0007669"/>
    <property type="project" value="InterPro"/>
</dbReference>
<gene>
    <name evidence="3" type="ORF">SAMN05216179_0303</name>
</gene>
<dbReference type="Proteomes" id="UP000184184">
    <property type="component" value="Unassembled WGS sequence"/>
</dbReference>
<dbReference type="PANTHER" id="PTHR43019">
    <property type="entry name" value="SERINE ENDOPROTEASE DEGS"/>
    <property type="match status" value="1"/>
</dbReference>
<organism evidence="3 4">
    <name type="scientific">Gracilibacillus kekensis</name>
    <dbReference type="NCBI Taxonomy" id="1027249"/>
    <lineage>
        <taxon>Bacteria</taxon>
        <taxon>Bacillati</taxon>
        <taxon>Bacillota</taxon>
        <taxon>Bacilli</taxon>
        <taxon>Bacillales</taxon>
        <taxon>Bacillaceae</taxon>
        <taxon>Gracilibacillus</taxon>
    </lineage>
</organism>
<protein>
    <submittedName>
        <fullName evidence="3">Trypsin-like peptidase domain-containing protein</fullName>
    </submittedName>
</protein>
<name>A0A1M7JC82_9BACI</name>
<dbReference type="Gene3D" id="2.40.10.10">
    <property type="entry name" value="Trypsin-like serine proteases"/>
    <property type="match status" value="2"/>
</dbReference>
<keyword evidence="1" id="KW-0645">Protease</keyword>
<dbReference type="PANTHER" id="PTHR43019:SF23">
    <property type="entry name" value="PROTEASE DO-LIKE 5, CHLOROPLASTIC"/>
    <property type="match status" value="1"/>
</dbReference>
<evidence type="ECO:0000256" key="1">
    <source>
        <dbReference type="ARBA" id="ARBA00022825"/>
    </source>
</evidence>
<dbReference type="SUPFAM" id="SSF50494">
    <property type="entry name" value="Trypsin-like serine proteases"/>
    <property type="match status" value="1"/>
</dbReference>
<dbReference type="InterPro" id="IPR001940">
    <property type="entry name" value="Peptidase_S1C"/>
</dbReference>
<evidence type="ECO:0000313" key="3">
    <source>
        <dbReference type="EMBL" id="SHM50117.1"/>
    </source>
</evidence>
<dbReference type="PRINTS" id="PR00834">
    <property type="entry name" value="PROTEASES2C"/>
</dbReference>
<accession>A0A1M7JC82</accession>
<dbReference type="EMBL" id="FRCZ01000001">
    <property type="protein sequence ID" value="SHM50117.1"/>
    <property type="molecule type" value="Genomic_DNA"/>
</dbReference>
<reference evidence="3 4" key="1">
    <citation type="submission" date="2016-11" db="EMBL/GenBank/DDBJ databases">
        <authorList>
            <person name="Jaros S."/>
            <person name="Januszkiewicz K."/>
            <person name="Wedrychowicz H."/>
        </authorList>
    </citation>
    <scope>NUCLEOTIDE SEQUENCE [LARGE SCALE GENOMIC DNA]</scope>
    <source>
        <strain evidence="3 4">CGMCC 1.10681</strain>
    </source>
</reference>
<keyword evidence="1" id="KW-0378">Hydrolase</keyword>
<dbReference type="OrthoDB" id="9766361at2"/>
<dbReference type="GO" id="GO:0004252">
    <property type="term" value="F:serine-type endopeptidase activity"/>
    <property type="evidence" value="ECO:0007669"/>
    <property type="project" value="InterPro"/>
</dbReference>
<dbReference type="STRING" id="1027249.SAMN05216179_0303"/>
<feature type="transmembrane region" description="Helical" evidence="2">
    <location>
        <begin position="56"/>
        <end position="77"/>
    </location>
</feature>
<keyword evidence="2" id="KW-0812">Transmembrane</keyword>
<dbReference type="InterPro" id="IPR043504">
    <property type="entry name" value="Peptidase_S1_PA_chymotrypsin"/>
</dbReference>
<dbReference type="AlphaFoldDB" id="A0A1M7JC82"/>
<keyword evidence="4" id="KW-1185">Reference proteome</keyword>
<dbReference type="InterPro" id="IPR009003">
    <property type="entry name" value="Peptidase_S1_PA"/>
</dbReference>
<dbReference type="Pfam" id="PF13365">
    <property type="entry name" value="Trypsin_2"/>
    <property type="match status" value="1"/>
</dbReference>
<proteinExistence type="predicted"/>
<evidence type="ECO:0000313" key="4">
    <source>
        <dbReference type="Proteomes" id="UP000184184"/>
    </source>
</evidence>
<dbReference type="RefSeq" id="WP_073198991.1">
    <property type="nucleotide sequence ID" value="NZ_FRCZ01000001.1"/>
</dbReference>
<sequence length="273" mass="31123">MRDTDEKKEWDIIDEDLYEEIEPEEMYELVQLEKQKLKEKEMREEDERKKRPFPKWAIWSIAIAMFIQVIAILPQTFSIPAIEFIKTSAQLMQNETVQDYRQAVVVIEGADNKGTGFSISDDGYIITNYHVIEDQSKITVAFKEQGLFNGEVVEVYPEIDLALLDVEGKNLPYLTLADESKSPPINDVFFIGNPLRFNGIANQGDLIGMTELNSWEQPVYMLDAPVYRGNSGSPVIDQNGEVIAVVFATQKQEQHGRVGLAVPIEYYHDVNSP</sequence>